<evidence type="ECO:0000313" key="2">
    <source>
        <dbReference type="EMBL" id="CAK8990366.1"/>
    </source>
</evidence>
<keyword evidence="3" id="KW-1185">Reference proteome</keyword>
<proteinExistence type="predicted"/>
<evidence type="ECO:0000313" key="3">
    <source>
        <dbReference type="Proteomes" id="UP001642484"/>
    </source>
</evidence>
<dbReference type="Gene3D" id="3.40.50.150">
    <property type="entry name" value="Vaccinia Virus protein VP39"/>
    <property type="match status" value="1"/>
</dbReference>
<comment type="caution">
    <text evidence="2">The sequence shown here is derived from an EMBL/GenBank/DDBJ whole genome shotgun (WGS) entry which is preliminary data.</text>
</comment>
<sequence>MAAMAFLAAALMAQLAAADCHDSTGATCASGASGASGQSLIQSKVKPAQLSTRKCADLVEDDCSFDTEAGASFLCKIEHGSRLMYTTWIRPGASVLEVGARYGQTTCLISKLLHPSQGAKLFSSDADPDIWDVLEGNLAKHNCSAEVVRGVVGSKGFKIVRRDGASPVLGYGKHTVDLNDPRPGTPVPAFSVQSFNATFDTLAIDCEGCFGTFLEENPTLLKTLSMIIVEVHQENGPEQQQVDRLLQEGWELKQSLRRQRVLCKGPCTSQCDQQWVDEHAHQYFGDRLW</sequence>
<dbReference type="InterPro" id="IPR029063">
    <property type="entry name" value="SAM-dependent_MTases_sf"/>
</dbReference>
<gene>
    <name evidence="2" type="ORF">CCMP2556_LOCUS2028</name>
</gene>
<evidence type="ECO:0008006" key="4">
    <source>
        <dbReference type="Google" id="ProtNLM"/>
    </source>
</evidence>
<dbReference type="Proteomes" id="UP001642484">
    <property type="component" value="Unassembled WGS sequence"/>
</dbReference>
<dbReference type="EMBL" id="CAXAMN010000736">
    <property type="protein sequence ID" value="CAK8990366.1"/>
    <property type="molecule type" value="Genomic_DNA"/>
</dbReference>
<protein>
    <recommendedName>
        <fullName evidence="4">Methyltransferase FkbM domain-containing protein</fullName>
    </recommendedName>
</protein>
<keyword evidence="1" id="KW-0732">Signal</keyword>
<feature type="signal peptide" evidence="1">
    <location>
        <begin position="1"/>
        <end position="18"/>
    </location>
</feature>
<accession>A0ABP0HLG1</accession>
<feature type="chain" id="PRO_5046532764" description="Methyltransferase FkbM domain-containing protein" evidence="1">
    <location>
        <begin position="19"/>
        <end position="289"/>
    </location>
</feature>
<reference evidence="2 3" key="1">
    <citation type="submission" date="2024-02" db="EMBL/GenBank/DDBJ databases">
        <authorList>
            <person name="Chen Y."/>
            <person name="Shah S."/>
            <person name="Dougan E. K."/>
            <person name="Thang M."/>
            <person name="Chan C."/>
        </authorList>
    </citation>
    <scope>NUCLEOTIDE SEQUENCE [LARGE SCALE GENOMIC DNA]</scope>
</reference>
<name>A0ABP0HLG1_9DINO</name>
<evidence type="ECO:0000256" key="1">
    <source>
        <dbReference type="SAM" id="SignalP"/>
    </source>
</evidence>
<organism evidence="2 3">
    <name type="scientific">Durusdinium trenchii</name>
    <dbReference type="NCBI Taxonomy" id="1381693"/>
    <lineage>
        <taxon>Eukaryota</taxon>
        <taxon>Sar</taxon>
        <taxon>Alveolata</taxon>
        <taxon>Dinophyceae</taxon>
        <taxon>Suessiales</taxon>
        <taxon>Symbiodiniaceae</taxon>
        <taxon>Durusdinium</taxon>
    </lineage>
</organism>
<dbReference type="SUPFAM" id="SSF53335">
    <property type="entry name" value="S-adenosyl-L-methionine-dependent methyltransferases"/>
    <property type="match status" value="1"/>
</dbReference>